<reference evidence="2 4" key="1">
    <citation type="journal article" date="2020" name="Microorganisms">
        <title>Reliable Identification of Environmental Pseudomonas Isolates Using the rpoD Gene.</title>
        <authorList>
            <consortium name="The Broad Institute Genome Sequencing Platform"/>
            <person name="Girard L."/>
            <person name="Lood C."/>
            <person name="Rokni-Zadeh H."/>
            <person name="van Noort V."/>
            <person name="Lavigne R."/>
            <person name="De Mot R."/>
        </authorList>
    </citation>
    <scope>NUCLEOTIDE SEQUENCE</scope>
    <source>
        <strain evidence="2 4">SWRI102</strain>
    </source>
</reference>
<dbReference type="Proteomes" id="UP000659438">
    <property type="component" value="Unassembled WGS sequence"/>
</dbReference>
<feature type="signal peptide" evidence="1">
    <location>
        <begin position="1"/>
        <end position="19"/>
    </location>
</feature>
<gene>
    <name evidence="3" type="ORF">HU742_014275</name>
    <name evidence="2" type="ORF">HU742_06530</name>
</gene>
<keyword evidence="1" id="KW-0732">Signal</keyword>
<evidence type="ECO:0008006" key="5">
    <source>
        <dbReference type="Google" id="ProtNLM"/>
    </source>
</evidence>
<organism evidence="2">
    <name type="scientific">Pseudomonas marvdashtae</name>
    <dbReference type="NCBI Taxonomy" id="2745500"/>
    <lineage>
        <taxon>Bacteria</taxon>
        <taxon>Pseudomonadati</taxon>
        <taxon>Pseudomonadota</taxon>
        <taxon>Gammaproteobacteria</taxon>
        <taxon>Pseudomonadales</taxon>
        <taxon>Pseudomonadaceae</taxon>
        <taxon>Pseudomonas</taxon>
    </lineage>
</organism>
<dbReference type="AlphaFoldDB" id="A0A923FLP8"/>
<sequence length="158" mass="17942">MRKIAALLLLVALTGCSTAPSDRVPDGLWYAESEIPDQFHYHVYVLFLDDSHFTWWRVDEAPDTVIKRLAHYTNDHPGVKILTSYTREGDRITGERRFIHEGTPSLKGFTSVQIFTGHFSGDTLEMKVEGNMIYDDGRSFPAQIIRWPLKRLSDSAGG</sequence>
<dbReference type="RefSeq" id="WP_186639155.1">
    <property type="nucleotide sequence ID" value="NZ_JABWQX020000001.1"/>
</dbReference>
<evidence type="ECO:0000256" key="1">
    <source>
        <dbReference type="SAM" id="SignalP"/>
    </source>
</evidence>
<dbReference type="EMBL" id="JABWQX010000001">
    <property type="protein sequence ID" value="MBC3394853.1"/>
    <property type="molecule type" value="Genomic_DNA"/>
</dbReference>
<dbReference type="PROSITE" id="PS51257">
    <property type="entry name" value="PROKAR_LIPOPROTEIN"/>
    <property type="match status" value="1"/>
</dbReference>
<comment type="caution">
    <text evidence="2">The sequence shown here is derived from an EMBL/GenBank/DDBJ whole genome shotgun (WGS) entry which is preliminary data.</text>
</comment>
<evidence type="ECO:0000313" key="2">
    <source>
        <dbReference type="EMBL" id="MBC3394853.1"/>
    </source>
</evidence>
<reference evidence="2" key="2">
    <citation type="submission" date="2020-07" db="EMBL/GenBank/DDBJ databases">
        <authorList>
            <person name="Lood C."/>
            <person name="Girard L."/>
        </authorList>
    </citation>
    <scope>NUCLEOTIDE SEQUENCE</scope>
    <source>
        <strain evidence="2">SWRI102</strain>
    </source>
</reference>
<reference evidence="3" key="3">
    <citation type="submission" date="2021-06" db="EMBL/GenBank/DDBJ databases">
        <title>Updating the genus Pseudomonas: Description of 43 new species and partition of the Pseudomonas putida group.</title>
        <authorList>
            <person name="Girard L."/>
            <person name="Lood C."/>
            <person name="Vandamme P."/>
            <person name="Rokni-Zadeh H."/>
            <person name="Van Noort V."/>
            <person name="Hofte M."/>
            <person name="Lavigne R."/>
            <person name="De Mot R."/>
        </authorList>
    </citation>
    <scope>NUCLEOTIDE SEQUENCE</scope>
    <source>
        <strain evidence="3">SWRI102</strain>
    </source>
</reference>
<dbReference type="EMBL" id="JABWQX020000001">
    <property type="protein sequence ID" value="MBV4552308.1"/>
    <property type="molecule type" value="Genomic_DNA"/>
</dbReference>
<name>A0A923FLP8_9PSED</name>
<evidence type="ECO:0000313" key="4">
    <source>
        <dbReference type="Proteomes" id="UP000659438"/>
    </source>
</evidence>
<feature type="chain" id="PRO_5044695589" description="Lipoprotein" evidence="1">
    <location>
        <begin position="20"/>
        <end position="158"/>
    </location>
</feature>
<evidence type="ECO:0000313" key="3">
    <source>
        <dbReference type="EMBL" id="MBV4552308.1"/>
    </source>
</evidence>
<proteinExistence type="predicted"/>
<keyword evidence="4" id="KW-1185">Reference proteome</keyword>
<protein>
    <recommendedName>
        <fullName evidence="5">Lipoprotein</fullName>
    </recommendedName>
</protein>
<accession>A0A923FLP8</accession>